<evidence type="ECO:0000256" key="1">
    <source>
        <dbReference type="SAM" id="MobiDB-lite"/>
    </source>
</evidence>
<accession>A0A7X6R0D5</accession>
<proteinExistence type="predicted"/>
<keyword evidence="3" id="KW-1185">Reference proteome</keyword>
<dbReference type="RefSeq" id="WP_168631206.1">
    <property type="nucleotide sequence ID" value="NZ_BONL01000020.1"/>
</dbReference>
<evidence type="ECO:0008006" key="4">
    <source>
        <dbReference type="Google" id="ProtNLM"/>
    </source>
</evidence>
<feature type="region of interest" description="Disordered" evidence="1">
    <location>
        <begin position="23"/>
        <end position="43"/>
    </location>
</feature>
<evidence type="ECO:0000313" key="2">
    <source>
        <dbReference type="EMBL" id="NKY24085.1"/>
    </source>
</evidence>
<reference evidence="2 3" key="1">
    <citation type="submission" date="2020-04" db="EMBL/GenBank/DDBJ databases">
        <title>MicrobeNet Type strains.</title>
        <authorList>
            <person name="Nicholson A.C."/>
        </authorList>
    </citation>
    <scope>NUCLEOTIDE SEQUENCE [LARGE SCALE GENOMIC DNA]</scope>
    <source>
        <strain evidence="2 3">ATCC BAA-788</strain>
    </source>
</reference>
<feature type="compositionally biased region" description="Basic and acidic residues" evidence="1">
    <location>
        <begin position="23"/>
        <end position="32"/>
    </location>
</feature>
<protein>
    <recommendedName>
        <fullName evidence="4">ATP/GTP-binding protein</fullName>
    </recommendedName>
</protein>
<dbReference type="AlphaFoldDB" id="A0A7X6R0D5"/>
<name>A0A7X6R0D5_9CELL</name>
<sequence>MPRSRRSGKRPYGAEHVPLDRDRLGGIRRWESGPDGEWTTQQVRGSDRTFRCPGCDQLIATGTPHVVAWQADSILGETAALENRRHWHTSCWQARLRRRPTR</sequence>
<dbReference type="EMBL" id="JAAXOX010000011">
    <property type="protein sequence ID" value="NKY24085.1"/>
    <property type="molecule type" value="Genomic_DNA"/>
</dbReference>
<gene>
    <name evidence="2" type="ORF">HGA03_15555</name>
</gene>
<organism evidence="2 3">
    <name type="scientific">Cellulomonas denverensis</name>
    <dbReference type="NCBI Taxonomy" id="264297"/>
    <lineage>
        <taxon>Bacteria</taxon>
        <taxon>Bacillati</taxon>
        <taxon>Actinomycetota</taxon>
        <taxon>Actinomycetes</taxon>
        <taxon>Micrococcales</taxon>
        <taxon>Cellulomonadaceae</taxon>
        <taxon>Cellulomonas</taxon>
    </lineage>
</organism>
<dbReference type="Proteomes" id="UP000581206">
    <property type="component" value="Unassembled WGS sequence"/>
</dbReference>
<comment type="caution">
    <text evidence="2">The sequence shown here is derived from an EMBL/GenBank/DDBJ whole genome shotgun (WGS) entry which is preliminary data.</text>
</comment>
<evidence type="ECO:0000313" key="3">
    <source>
        <dbReference type="Proteomes" id="UP000581206"/>
    </source>
</evidence>